<dbReference type="Proteomes" id="UP000006377">
    <property type="component" value="Chromosome"/>
</dbReference>
<accession>A7HTQ6</accession>
<keyword evidence="1" id="KW-0808">Transferase</keyword>
<dbReference type="Gene3D" id="3.40.50.10330">
    <property type="entry name" value="Probable inorganic polyphosphate/atp-NAD kinase, domain 1"/>
    <property type="match status" value="1"/>
</dbReference>
<dbReference type="eggNOG" id="COG1597">
    <property type="taxonomic scope" value="Bacteria"/>
</dbReference>
<keyword evidence="2" id="KW-0547">Nucleotide-binding</keyword>
<dbReference type="GO" id="GO:0008654">
    <property type="term" value="P:phospholipid biosynthetic process"/>
    <property type="evidence" value="ECO:0007669"/>
    <property type="project" value="InterPro"/>
</dbReference>
<dbReference type="KEGG" id="pla:Plav_1670"/>
<organism evidence="6 7">
    <name type="scientific">Parvibaculum lavamentivorans (strain DS-1 / DSM 13023 / NCIMB 13966)</name>
    <dbReference type="NCBI Taxonomy" id="402881"/>
    <lineage>
        <taxon>Bacteria</taxon>
        <taxon>Pseudomonadati</taxon>
        <taxon>Pseudomonadota</taxon>
        <taxon>Alphaproteobacteria</taxon>
        <taxon>Hyphomicrobiales</taxon>
        <taxon>Parvibaculaceae</taxon>
        <taxon>Parvibaculum</taxon>
    </lineage>
</organism>
<dbReference type="EMBL" id="CP000774">
    <property type="protein sequence ID" value="ABS63289.1"/>
    <property type="molecule type" value="Genomic_DNA"/>
</dbReference>
<protein>
    <submittedName>
        <fullName evidence="6">Diacylglycerol kinase catalytic region</fullName>
    </submittedName>
</protein>
<reference evidence="6 7" key="1">
    <citation type="journal article" date="2011" name="Stand. Genomic Sci.">
        <title>Complete genome sequence of Parvibaculum lavamentivorans type strain (DS-1(T)).</title>
        <authorList>
            <person name="Schleheck D."/>
            <person name="Weiss M."/>
            <person name="Pitluck S."/>
            <person name="Bruce D."/>
            <person name="Land M.L."/>
            <person name="Han S."/>
            <person name="Saunders E."/>
            <person name="Tapia R."/>
            <person name="Detter C."/>
            <person name="Brettin T."/>
            <person name="Han J."/>
            <person name="Woyke T."/>
            <person name="Goodwin L."/>
            <person name="Pennacchio L."/>
            <person name="Nolan M."/>
            <person name="Cook A.M."/>
            <person name="Kjelleberg S."/>
            <person name="Thomas T."/>
        </authorList>
    </citation>
    <scope>NUCLEOTIDE SEQUENCE [LARGE SCALE GENOMIC DNA]</scope>
    <source>
        <strain evidence="7">DS-1 / DSM 13023 / NCIMB 13966</strain>
    </source>
</reference>
<dbReference type="PANTHER" id="PTHR12358">
    <property type="entry name" value="SPHINGOSINE KINASE"/>
    <property type="match status" value="1"/>
</dbReference>
<dbReference type="SMART" id="SM00046">
    <property type="entry name" value="DAGKc"/>
    <property type="match status" value="1"/>
</dbReference>
<dbReference type="Pfam" id="PF19279">
    <property type="entry name" value="YegS_C"/>
    <property type="match status" value="1"/>
</dbReference>
<dbReference type="InterPro" id="IPR016064">
    <property type="entry name" value="NAD/diacylglycerol_kinase_sf"/>
</dbReference>
<dbReference type="NCBIfam" id="TIGR00147">
    <property type="entry name" value="YegS/Rv2252/BmrU family lipid kinase"/>
    <property type="match status" value="1"/>
</dbReference>
<keyword evidence="7" id="KW-1185">Reference proteome</keyword>
<evidence type="ECO:0000256" key="1">
    <source>
        <dbReference type="ARBA" id="ARBA00022679"/>
    </source>
</evidence>
<dbReference type="GO" id="GO:0005524">
    <property type="term" value="F:ATP binding"/>
    <property type="evidence" value="ECO:0007669"/>
    <property type="project" value="UniProtKB-KW"/>
</dbReference>
<dbReference type="Gene3D" id="2.60.200.40">
    <property type="match status" value="1"/>
</dbReference>
<dbReference type="InterPro" id="IPR017438">
    <property type="entry name" value="ATP-NAD_kinase_N"/>
</dbReference>
<feature type="domain" description="DAGKc" evidence="5">
    <location>
        <begin position="1"/>
        <end position="144"/>
    </location>
</feature>
<dbReference type="Pfam" id="PF00781">
    <property type="entry name" value="DAGK_cat"/>
    <property type="match status" value="1"/>
</dbReference>
<evidence type="ECO:0000313" key="6">
    <source>
        <dbReference type="EMBL" id="ABS63289.1"/>
    </source>
</evidence>
<dbReference type="SUPFAM" id="SSF111331">
    <property type="entry name" value="NAD kinase/diacylglycerol kinase-like"/>
    <property type="match status" value="1"/>
</dbReference>
<keyword evidence="4" id="KW-0067">ATP-binding</keyword>
<dbReference type="InterPro" id="IPR050187">
    <property type="entry name" value="Lipid_Phosphate_FormReg"/>
</dbReference>
<evidence type="ECO:0000259" key="5">
    <source>
        <dbReference type="PROSITE" id="PS50146"/>
    </source>
</evidence>
<proteinExistence type="predicted"/>
<dbReference type="AlphaFoldDB" id="A7HTQ6"/>
<dbReference type="InterPro" id="IPR001206">
    <property type="entry name" value="Diacylglycerol_kinase_cat_dom"/>
</dbReference>
<evidence type="ECO:0000256" key="2">
    <source>
        <dbReference type="ARBA" id="ARBA00022741"/>
    </source>
</evidence>
<dbReference type="STRING" id="402881.Plav_1670"/>
<name>A7HTQ6_PARL1</name>
<gene>
    <name evidence="6" type="ordered locus">Plav_1670</name>
</gene>
<dbReference type="RefSeq" id="WP_012110580.1">
    <property type="nucleotide sequence ID" value="NC_009719.1"/>
</dbReference>
<dbReference type="PROSITE" id="PS50146">
    <property type="entry name" value="DAGK"/>
    <property type="match status" value="1"/>
</dbReference>
<dbReference type="GO" id="GO:0016301">
    <property type="term" value="F:kinase activity"/>
    <property type="evidence" value="ECO:0007669"/>
    <property type="project" value="UniProtKB-KW"/>
</dbReference>
<dbReference type="PANTHER" id="PTHR12358:SF54">
    <property type="entry name" value="SPHINGOSINE KINASE RELATED PROTEIN"/>
    <property type="match status" value="1"/>
</dbReference>
<evidence type="ECO:0000313" key="7">
    <source>
        <dbReference type="Proteomes" id="UP000006377"/>
    </source>
</evidence>
<sequence length="316" mass="33895">MMPHVAAIVNPRSGGGRTGRAWRVISETLEKELGPVRAYFTASPSTPHFLPAAELTRKALKDGAQLVIAVGGDGTISEVVNGFFENGAQINPDAHLAILNAGTGGDFRRTFDLPDEAADCVKHIASGKTRRIDIGRLTFVAEDGQDTDRYFDNIASFGLSGETVRAVNSATWQKSLGGNFTFFWATLVTAFRHKTRPVRIVTDTGFDETLNIGLAAIANGRYFGSGIKMAPEAEPDDGLFDIVMMRDLTFMDLLTGTGSMKEGTHIGNEKVSATRATWVTATPLGPDPVLLDVDGEGPGRLPARFEILPGAITLRC</sequence>
<dbReference type="HOGENOM" id="CLU_045532_0_0_5"/>
<dbReference type="OrthoDB" id="142078at2"/>
<keyword evidence="3 6" id="KW-0418">Kinase</keyword>
<evidence type="ECO:0000256" key="4">
    <source>
        <dbReference type="ARBA" id="ARBA00022840"/>
    </source>
</evidence>
<dbReference type="InterPro" id="IPR005218">
    <property type="entry name" value="Diacylglycerol/lipid_kinase"/>
</dbReference>
<evidence type="ECO:0000256" key="3">
    <source>
        <dbReference type="ARBA" id="ARBA00022777"/>
    </source>
</evidence>
<dbReference type="InterPro" id="IPR045540">
    <property type="entry name" value="YegS/DAGK_C"/>
</dbReference>